<evidence type="ECO:0000313" key="6">
    <source>
        <dbReference type="Proteomes" id="UP000286931"/>
    </source>
</evidence>
<accession>A0A401Z4M6</accession>
<organism evidence="5 6">
    <name type="scientific">Embleya hyalina</name>
    <dbReference type="NCBI Taxonomy" id="516124"/>
    <lineage>
        <taxon>Bacteria</taxon>
        <taxon>Bacillati</taxon>
        <taxon>Actinomycetota</taxon>
        <taxon>Actinomycetes</taxon>
        <taxon>Kitasatosporales</taxon>
        <taxon>Streptomycetaceae</taxon>
        <taxon>Embleya</taxon>
    </lineage>
</organism>
<dbReference type="AlphaFoldDB" id="A0A401Z4M6"/>
<dbReference type="Gene3D" id="3.40.50.11780">
    <property type="match status" value="1"/>
</dbReference>
<comment type="caution">
    <text evidence="5">The sequence shown here is derived from an EMBL/GenBank/DDBJ whole genome shotgun (WGS) entry which is preliminary data.</text>
</comment>
<evidence type="ECO:0000256" key="1">
    <source>
        <dbReference type="ARBA" id="ARBA00008005"/>
    </source>
</evidence>
<comment type="similarity">
    <text evidence="1">Belongs to the myoviridae tail sheath protein family.</text>
</comment>
<dbReference type="Pfam" id="PF17482">
    <property type="entry name" value="Phage_sheath_1C"/>
    <property type="match status" value="1"/>
</dbReference>
<dbReference type="PANTHER" id="PTHR35861:SF1">
    <property type="entry name" value="PHAGE TAIL SHEATH PROTEIN"/>
    <property type="match status" value="1"/>
</dbReference>
<reference evidence="5 6" key="1">
    <citation type="submission" date="2018-12" db="EMBL/GenBank/DDBJ databases">
        <title>Draft genome sequence of Embleya hyalina NBRC 13850T.</title>
        <authorList>
            <person name="Komaki H."/>
            <person name="Hosoyama A."/>
            <person name="Kimura A."/>
            <person name="Ichikawa N."/>
            <person name="Tamura T."/>
        </authorList>
    </citation>
    <scope>NUCLEOTIDE SEQUENCE [LARGE SCALE GENOMIC DNA]</scope>
    <source>
        <strain evidence="5 6">NBRC 13850</strain>
    </source>
</reference>
<evidence type="ECO:0000259" key="3">
    <source>
        <dbReference type="Pfam" id="PF04984"/>
    </source>
</evidence>
<name>A0A401Z4M6_9ACTN</name>
<dbReference type="InterPro" id="IPR035089">
    <property type="entry name" value="Phage_sheath_subtilisin"/>
</dbReference>
<sequence>MSPNVLRAPGVYLEEYSSGIRIVTGVGTSTPAFLGYAYLDTEHRHKDDAEAERRRRAQPQAVRGWSTFAAAYDVDVLLDKIRAQQSDPTTGRKATAQQERWLLLAEAVYAFFANGGTLCYVGILDDNAVTLTGDATKRSGLAGLTTVHDVNMVAVPVLWDIAQRNPFGVDNSDTRNLQSALDKAADEAQAKAKTAAESAKRAREVEKAVELANAFKVEADDGVATATAAVEDAEARVEAARKDLDEAESAKAKAVEDHTAKSQADDEATAEVKAVQKVQDAVKAVGEKAKAATATSKAEALENAADDVLGAVTAALRAAKRVKGVAEVVTALDDVAAKADDAKKVTQGDVKKAGQAIADAAQEAVKAAEGAVDVATDNAKTANDVCDAALIARRRAEDLVASLGTPLHARQTELEDSRTRLHTAEAERGKALLTAQTAESDADKVLREAVKARGEAVHAEQVRADAARALADSRAPRIRTAAQSLMKDVVAHCHRAGNRLAVLDGPPTPDPLTSAWDAALRDFAGPLGTDDVDKAFGALYYPWVRVPGLDGDSTRAVPPSGHIAGVWASTDAARGVFKAPANVGLRDVGEPLDHLGDARQQPLNDAGVNCLRVFPGQGLLVWGARTLSDTRDWRYVNVRRLVCFLEDSILSSSRWAVFEPNDERLWASLRHAVAAFLTDQWRAGALFGRTAAEAFYVKCDADTHTQTDLDEGRVVCEIGVAPVRPAEFVIFRVTQIAAAVGTTTT</sequence>
<feature type="compositionally biased region" description="Basic and acidic residues" evidence="2">
    <location>
        <begin position="240"/>
        <end position="264"/>
    </location>
</feature>
<evidence type="ECO:0000256" key="2">
    <source>
        <dbReference type="SAM" id="MobiDB-lite"/>
    </source>
</evidence>
<evidence type="ECO:0000259" key="4">
    <source>
        <dbReference type="Pfam" id="PF17482"/>
    </source>
</evidence>
<feature type="region of interest" description="Disordered" evidence="2">
    <location>
        <begin position="240"/>
        <end position="268"/>
    </location>
</feature>
<gene>
    <name evidence="5" type="ORF">EHYA_09571</name>
</gene>
<protein>
    <submittedName>
        <fullName evidence="5">Tail protein</fullName>
    </submittedName>
</protein>
<dbReference type="Pfam" id="PF04984">
    <property type="entry name" value="Phage_sheath_1"/>
    <property type="match status" value="1"/>
</dbReference>
<dbReference type="InterPro" id="IPR020287">
    <property type="entry name" value="Tail_sheath_C"/>
</dbReference>
<keyword evidence="6" id="KW-1185">Reference proteome</keyword>
<feature type="domain" description="Tail sheath protein subtilisin-like" evidence="3">
    <location>
        <begin position="482"/>
        <end position="627"/>
    </location>
</feature>
<dbReference type="PANTHER" id="PTHR35861">
    <property type="match status" value="1"/>
</dbReference>
<evidence type="ECO:0000313" key="5">
    <source>
        <dbReference type="EMBL" id="GCE01797.1"/>
    </source>
</evidence>
<dbReference type="Proteomes" id="UP000286931">
    <property type="component" value="Unassembled WGS sequence"/>
</dbReference>
<dbReference type="InterPro" id="IPR052042">
    <property type="entry name" value="Tail_sheath_structural"/>
</dbReference>
<dbReference type="EMBL" id="BIFH01000053">
    <property type="protein sequence ID" value="GCE01797.1"/>
    <property type="molecule type" value="Genomic_DNA"/>
</dbReference>
<proteinExistence type="inferred from homology"/>
<feature type="domain" description="Tail sheath protein C-terminal" evidence="4">
    <location>
        <begin position="629"/>
        <end position="734"/>
    </location>
</feature>